<keyword evidence="2 5" id="KW-0863">Zinc-finger</keyword>
<dbReference type="OrthoDB" id="7331812at2759"/>
<dbReference type="PROSITE" id="PS50950">
    <property type="entry name" value="ZF_THAP"/>
    <property type="match status" value="1"/>
</dbReference>
<dbReference type="GO" id="GO:0008270">
    <property type="term" value="F:zinc ion binding"/>
    <property type="evidence" value="ECO:0007669"/>
    <property type="project" value="UniProtKB-KW"/>
</dbReference>
<feature type="region of interest" description="Disordered" evidence="7">
    <location>
        <begin position="101"/>
        <end position="154"/>
    </location>
</feature>
<evidence type="ECO:0000256" key="2">
    <source>
        <dbReference type="ARBA" id="ARBA00022771"/>
    </source>
</evidence>
<keyword evidence="6" id="KW-0175">Coiled coil</keyword>
<dbReference type="Proteomes" id="UP000295192">
    <property type="component" value="Unassembled WGS sequence"/>
</dbReference>
<sequence>MRCAVRYCGNNNRNGNKKNWRYFHFPKDKQQLKKWIEFCERDITNTTTACICNEHFTPEDFERNLQYELGFTRKNPTILKPGSYPTVHGPQTKLLLNNAKNKRRSCKNTSPSSCRKKKKQIEEENSKTSQLEQLTPNTSNREEETAESGSTQYESYEMIEYISESEETQLTEEGPRIGRIELEIIDSLDPQTNTEEHMEIIESESDSYARHLECEVSSLRRQVFFLKDERKKLIDEIQTLRAIVQSARLKDESVETLYQANNKTITKSKYGPSIKKTVMLYTANIDTIRKLRKTDKND</sequence>
<name>A0A484B7B9_DRONA</name>
<dbReference type="InterPro" id="IPR026516">
    <property type="entry name" value="THAP1/10"/>
</dbReference>
<dbReference type="SMART" id="SM00692">
    <property type="entry name" value="DM3"/>
    <property type="match status" value="1"/>
</dbReference>
<evidence type="ECO:0000313" key="10">
    <source>
        <dbReference type="Proteomes" id="UP000295192"/>
    </source>
</evidence>
<dbReference type="InterPro" id="IPR006612">
    <property type="entry name" value="THAP_Znf"/>
</dbReference>
<feature type="compositionally biased region" description="Polar residues" evidence="7">
    <location>
        <begin position="127"/>
        <end position="139"/>
    </location>
</feature>
<dbReference type="SMART" id="SM00980">
    <property type="entry name" value="THAP"/>
    <property type="match status" value="1"/>
</dbReference>
<accession>A0A484B7B9</accession>
<dbReference type="Gene3D" id="6.20.210.20">
    <property type="entry name" value="THAP domain"/>
    <property type="match status" value="1"/>
</dbReference>
<dbReference type="Pfam" id="PF05485">
    <property type="entry name" value="THAP"/>
    <property type="match status" value="1"/>
</dbReference>
<dbReference type="PANTHER" id="PTHR46600">
    <property type="entry name" value="THAP DOMAIN-CONTAINING"/>
    <property type="match status" value="1"/>
</dbReference>
<proteinExistence type="predicted"/>
<comment type="caution">
    <text evidence="9">The sequence shown here is derived from an EMBL/GenBank/DDBJ whole genome shotgun (WGS) entry which is preliminary data.</text>
</comment>
<keyword evidence="1" id="KW-0479">Metal-binding</keyword>
<keyword evidence="4 5" id="KW-0238">DNA-binding</keyword>
<dbReference type="OMA" id="DSEDQIH"/>
<evidence type="ECO:0000259" key="8">
    <source>
        <dbReference type="PROSITE" id="PS50950"/>
    </source>
</evidence>
<keyword evidence="10" id="KW-1185">Reference proteome</keyword>
<dbReference type="InterPro" id="IPR038441">
    <property type="entry name" value="THAP_Znf_sf"/>
</dbReference>
<reference evidence="9 10" key="1">
    <citation type="journal article" date="2019" name="J. Hered.">
        <title>An Improved Genome Assembly for Drosophila navojoa, the Basal Species in the mojavensis Cluster.</title>
        <authorList>
            <person name="Vanderlinde T."/>
            <person name="Dupim E.G."/>
            <person name="Nazario-Yepiz N.O."/>
            <person name="Carvalho A.B."/>
        </authorList>
    </citation>
    <scope>NUCLEOTIDE SEQUENCE [LARGE SCALE GENOMIC DNA]</scope>
    <source>
        <strain evidence="9">Navoj_Jal97</strain>
        <tissue evidence="9">Whole organism</tissue>
    </source>
</reference>
<evidence type="ECO:0000256" key="1">
    <source>
        <dbReference type="ARBA" id="ARBA00022723"/>
    </source>
</evidence>
<organism evidence="9 10">
    <name type="scientific">Drosophila navojoa</name>
    <name type="common">Fruit fly</name>
    <dbReference type="NCBI Taxonomy" id="7232"/>
    <lineage>
        <taxon>Eukaryota</taxon>
        <taxon>Metazoa</taxon>
        <taxon>Ecdysozoa</taxon>
        <taxon>Arthropoda</taxon>
        <taxon>Hexapoda</taxon>
        <taxon>Insecta</taxon>
        <taxon>Pterygota</taxon>
        <taxon>Neoptera</taxon>
        <taxon>Endopterygota</taxon>
        <taxon>Diptera</taxon>
        <taxon>Brachycera</taxon>
        <taxon>Muscomorpha</taxon>
        <taxon>Ephydroidea</taxon>
        <taxon>Drosophilidae</taxon>
        <taxon>Drosophila</taxon>
    </lineage>
</organism>
<feature type="domain" description="THAP-type" evidence="8">
    <location>
        <begin position="1"/>
        <end position="88"/>
    </location>
</feature>
<evidence type="ECO:0000256" key="7">
    <source>
        <dbReference type="SAM" id="MobiDB-lite"/>
    </source>
</evidence>
<dbReference type="PANTHER" id="PTHR46600:SF11">
    <property type="entry name" value="THAP DOMAIN-CONTAINING PROTEIN 10"/>
    <property type="match status" value="1"/>
</dbReference>
<keyword evidence="3" id="KW-0862">Zinc</keyword>
<dbReference type="AlphaFoldDB" id="A0A484B7B9"/>
<evidence type="ECO:0000256" key="5">
    <source>
        <dbReference type="PROSITE-ProRule" id="PRU00309"/>
    </source>
</evidence>
<evidence type="ECO:0000313" key="9">
    <source>
        <dbReference type="EMBL" id="TDG43960.1"/>
    </source>
</evidence>
<dbReference type="KEGG" id="dnv:108651883"/>
<evidence type="ECO:0000256" key="3">
    <source>
        <dbReference type="ARBA" id="ARBA00022833"/>
    </source>
</evidence>
<evidence type="ECO:0000256" key="4">
    <source>
        <dbReference type="ARBA" id="ARBA00023125"/>
    </source>
</evidence>
<feature type="coiled-coil region" evidence="6">
    <location>
        <begin position="216"/>
        <end position="250"/>
    </location>
</feature>
<dbReference type="EMBL" id="LSRL02000123">
    <property type="protein sequence ID" value="TDG43960.1"/>
    <property type="molecule type" value="Genomic_DNA"/>
</dbReference>
<gene>
    <name evidence="9" type="ORF">AWZ03_009595</name>
</gene>
<evidence type="ECO:0000256" key="6">
    <source>
        <dbReference type="SAM" id="Coils"/>
    </source>
</evidence>
<dbReference type="SUPFAM" id="SSF57716">
    <property type="entry name" value="Glucocorticoid receptor-like (DNA-binding domain)"/>
    <property type="match status" value="1"/>
</dbReference>
<protein>
    <recommendedName>
        <fullName evidence="8">THAP-type domain-containing protein</fullName>
    </recommendedName>
</protein>
<dbReference type="GO" id="GO:0043565">
    <property type="term" value="F:sequence-specific DNA binding"/>
    <property type="evidence" value="ECO:0007669"/>
    <property type="project" value="InterPro"/>
</dbReference>